<reference evidence="8" key="1">
    <citation type="submission" date="2025-08" db="UniProtKB">
        <authorList>
            <consortium name="RefSeq"/>
        </authorList>
    </citation>
    <scope>IDENTIFICATION</scope>
</reference>
<dbReference type="PANTHER" id="PTHR11229:SF8">
    <property type="entry name" value="LARGE RIBOSOMAL SUBUNIT PROTEIN UL3M"/>
    <property type="match status" value="1"/>
</dbReference>
<dbReference type="Gene3D" id="2.40.30.10">
    <property type="entry name" value="Translation factors"/>
    <property type="match status" value="2"/>
</dbReference>
<dbReference type="NCBIfam" id="TIGR03625">
    <property type="entry name" value="L3_bact"/>
    <property type="match status" value="1"/>
</dbReference>
<protein>
    <recommendedName>
        <fullName evidence="4">Large ribosomal subunit protein uL3m</fullName>
    </recommendedName>
    <alternativeName>
        <fullName evidence="5">39S ribosomal protein L3, mitochondrial</fullName>
    </alternativeName>
</protein>
<comment type="similarity">
    <text evidence="1">Belongs to the universal ribosomal protein uL3 family.</text>
</comment>
<evidence type="ECO:0000256" key="1">
    <source>
        <dbReference type="ARBA" id="ARBA00006540"/>
    </source>
</evidence>
<dbReference type="InterPro" id="IPR009000">
    <property type="entry name" value="Transl_B-barrel_sf"/>
</dbReference>
<dbReference type="Proteomes" id="UP001652625">
    <property type="component" value="Chromosome 15"/>
</dbReference>
<dbReference type="InterPro" id="IPR000597">
    <property type="entry name" value="Ribosomal_uL3"/>
</dbReference>
<evidence type="ECO:0000313" key="8">
    <source>
        <dbReference type="RefSeq" id="XP_065676489.1"/>
    </source>
</evidence>
<accession>A0ABM4DPH8</accession>
<proteinExistence type="inferred from homology"/>
<gene>
    <name evidence="8" type="primary">LOC100200516</name>
</gene>
<keyword evidence="7" id="KW-1185">Reference proteome</keyword>
<name>A0ABM4DPH8_HYDVU</name>
<keyword evidence="2" id="KW-0689">Ribosomal protein</keyword>
<organism evidence="7 8">
    <name type="scientific">Hydra vulgaris</name>
    <name type="common">Hydra</name>
    <name type="synonym">Hydra attenuata</name>
    <dbReference type="NCBI Taxonomy" id="6087"/>
    <lineage>
        <taxon>Eukaryota</taxon>
        <taxon>Metazoa</taxon>
        <taxon>Cnidaria</taxon>
        <taxon>Hydrozoa</taxon>
        <taxon>Hydroidolina</taxon>
        <taxon>Anthoathecata</taxon>
        <taxon>Aplanulata</taxon>
        <taxon>Hydridae</taxon>
        <taxon>Hydra</taxon>
    </lineage>
</organism>
<dbReference type="SUPFAM" id="SSF50447">
    <property type="entry name" value="Translation proteins"/>
    <property type="match status" value="1"/>
</dbReference>
<evidence type="ECO:0000256" key="2">
    <source>
        <dbReference type="ARBA" id="ARBA00022980"/>
    </source>
</evidence>
<evidence type="ECO:0000256" key="4">
    <source>
        <dbReference type="ARBA" id="ARBA00035209"/>
    </source>
</evidence>
<feature type="region of interest" description="Disordered" evidence="6">
    <location>
        <begin position="238"/>
        <end position="257"/>
    </location>
</feature>
<sequence>MIKYKVFLHHNNRLYTSIQNKNCLHIPKQFYSTRKNNSQNLFDIYKKNPSWLGVYKRHPILKEKIDQSAIREKFLLEKKKETKLNLSSHVDPLNAKWTPESIRVGALGIKLGVSVLWTKNGFCHMVTLVQIKDCQVIDTQISCEDGGNDGITQMLLGCCDITDDNILAKLPHDHVLWYDQRNLFPKQYWTGFPVTKNALLFPGTKITSLHFQPGQHVVVQGISIDKGFQGVMRRWGMKGQPQSHGQTLTHRKMGGTGGGQDPGRIFPGKHMAGHVGRDYATVGPLRILRINTKFNVLYIRGGIPGEIGGFLKIKDSPYNKFLKDPVFPTHFDDSLPLDEDLYAEDVFSNAQSSLTFPPSV</sequence>
<evidence type="ECO:0000256" key="5">
    <source>
        <dbReference type="ARBA" id="ARBA00035396"/>
    </source>
</evidence>
<dbReference type="PANTHER" id="PTHR11229">
    <property type="entry name" value="50S RIBOSOMAL PROTEIN L3"/>
    <property type="match status" value="1"/>
</dbReference>
<evidence type="ECO:0000256" key="3">
    <source>
        <dbReference type="ARBA" id="ARBA00023274"/>
    </source>
</evidence>
<dbReference type="InterPro" id="IPR019927">
    <property type="entry name" value="Ribosomal_uL3_bac/org-type"/>
</dbReference>
<dbReference type="RefSeq" id="XP_065676489.1">
    <property type="nucleotide sequence ID" value="XM_065820417.1"/>
</dbReference>
<evidence type="ECO:0000256" key="6">
    <source>
        <dbReference type="SAM" id="MobiDB-lite"/>
    </source>
</evidence>
<evidence type="ECO:0000313" key="7">
    <source>
        <dbReference type="Proteomes" id="UP001652625"/>
    </source>
</evidence>
<dbReference type="GeneID" id="100200516"/>
<dbReference type="Pfam" id="PF00297">
    <property type="entry name" value="Ribosomal_L3"/>
    <property type="match status" value="1"/>
</dbReference>
<keyword evidence="3" id="KW-0687">Ribonucleoprotein</keyword>